<evidence type="ECO:0000256" key="7">
    <source>
        <dbReference type="SAM" id="Phobius"/>
    </source>
</evidence>
<dbReference type="PANTHER" id="PTHR30572:SF4">
    <property type="entry name" value="ABC TRANSPORTER PERMEASE YTRF"/>
    <property type="match status" value="1"/>
</dbReference>
<reference evidence="10 11" key="1">
    <citation type="submission" date="2016-10" db="EMBL/GenBank/DDBJ databases">
        <authorList>
            <person name="de Groot N.N."/>
        </authorList>
    </citation>
    <scope>NUCLEOTIDE SEQUENCE [LARGE SCALE GENOMIC DNA]</scope>
    <source>
        <strain evidence="10 11">CPCC 202808</strain>
    </source>
</reference>
<feature type="transmembrane region" description="Helical" evidence="7">
    <location>
        <begin position="513"/>
        <end position="534"/>
    </location>
</feature>
<evidence type="ECO:0000256" key="3">
    <source>
        <dbReference type="ARBA" id="ARBA00022692"/>
    </source>
</evidence>
<name>A0A1I2NA24_9ACTN</name>
<feature type="transmembrane region" description="Helical" evidence="7">
    <location>
        <begin position="289"/>
        <end position="313"/>
    </location>
</feature>
<keyword evidence="4 7" id="KW-1133">Transmembrane helix</keyword>
<dbReference type="Pfam" id="PF02687">
    <property type="entry name" value="FtsX"/>
    <property type="match status" value="1"/>
</dbReference>
<dbReference type="GO" id="GO:0005886">
    <property type="term" value="C:plasma membrane"/>
    <property type="evidence" value="ECO:0007669"/>
    <property type="project" value="UniProtKB-SubCell"/>
</dbReference>
<dbReference type="RefSeq" id="WP_139238854.1">
    <property type="nucleotide sequence ID" value="NZ_FOOI01000003.1"/>
</dbReference>
<comment type="subcellular location">
    <subcellularLocation>
        <location evidence="1">Cell membrane</location>
        <topology evidence="1">Multi-pass membrane protein</topology>
    </subcellularLocation>
</comment>
<dbReference type="OrthoDB" id="3275641at2"/>
<proteinExistence type="inferred from homology"/>
<comment type="similarity">
    <text evidence="6">Belongs to the ABC-4 integral membrane protein family.</text>
</comment>
<dbReference type="STRING" id="504797.SAMN05421678_103203"/>
<feature type="domain" description="ABC3 transporter permease C-terminal" evidence="8">
    <location>
        <begin position="898"/>
        <end position="1012"/>
    </location>
</feature>
<evidence type="ECO:0000256" key="4">
    <source>
        <dbReference type="ARBA" id="ARBA00022989"/>
    </source>
</evidence>
<protein>
    <submittedName>
        <fullName evidence="10">FtsX-like permease family protein</fullName>
    </submittedName>
</protein>
<keyword evidence="12" id="KW-1185">Reference proteome</keyword>
<dbReference type="Proteomes" id="UP000533017">
    <property type="component" value="Unassembled WGS sequence"/>
</dbReference>
<keyword evidence="3 7" id="KW-0812">Transmembrane</keyword>
<dbReference type="GO" id="GO:0022857">
    <property type="term" value="F:transmembrane transporter activity"/>
    <property type="evidence" value="ECO:0007669"/>
    <property type="project" value="TreeGrafter"/>
</dbReference>
<feature type="transmembrane region" description="Helical" evidence="7">
    <location>
        <begin position="947"/>
        <end position="972"/>
    </location>
</feature>
<evidence type="ECO:0000256" key="6">
    <source>
        <dbReference type="ARBA" id="ARBA00038076"/>
    </source>
</evidence>
<dbReference type="EMBL" id="FOOI01000003">
    <property type="protein sequence ID" value="SFF98567.1"/>
    <property type="molecule type" value="Genomic_DNA"/>
</dbReference>
<evidence type="ECO:0000259" key="8">
    <source>
        <dbReference type="Pfam" id="PF02687"/>
    </source>
</evidence>
<gene>
    <name evidence="9" type="ORF">FHR37_004542</name>
    <name evidence="10" type="ORF">SAMN05421678_103203</name>
</gene>
<evidence type="ECO:0000256" key="2">
    <source>
        <dbReference type="ARBA" id="ARBA00022475"/>
    </source>
</evidence>
<dbReference type="AlphaFoldDB" id="A0A1I2NA24"/>
<keyword evidence="5 7" id="KW-0472">Membrane</keyword>
<evidence type="ECO:0000313" key="10">
    <source>
        <dbReference type="EMBL" id="SFF98567.1"/>
    </source>
</evidence>
<dbReference type="InterPro" id="IPR003838">
    <property type="entry name" value="ABC3_permease_C"/>
</dbReference>
<dbReference type="Proteomes" id="UP000199052">
    <property type="component" value="Unassembled WGS sequence"/>
</dbReference>
<accession>A0A1I2NA24</accession>
<feature type="transmembrane region" description="Helical" evidence="7">
    <location>
        <begin position="888"/>
        <end position="911"/>
    </location>
</feature>
<feature type="transmembrane region" description="Helical" evidence="7">
    <location>
        <begin position="375"/>
        <end position="400"/>
    </location>
</feature>
<evidence type="ECO:0000313" key="11">
    <source>
        <dbReference type="Proteomes" id="UP000199052"/>
    </source>
</evidence>
<sequence>MHDVRLVLRGMWFRRGVSLAVLVIASLVVGAAVTGPLFLRSAGESVLRDTLSQALPIGRIVTDHLNGTVRTRRLEEVVRRSDHRLRSVPTLNRLLVSPVESLQVRAIAGTPGTTGNPAPLVYRAGVCSHVTIQKGRCATRAGSVIVSASAAASQHWRVGGVLEVNGRRVTVAGVYAPLEPTGDYWAGRPYFAAYSGSGVAGDQGGTLDAIFAPRATVEDQPGDTDSVGAVDRYLDLDRIRLTDLPALRKDLGTYGQGSEQLTADGTSSDTAAMVAVLMEADEIRDKLTLPVWVVEIQLLVLCWLILFLVVSNASEARGPEVALAKLRGVPPGRTVAFGLLDTLVLVVLAVPIGFALAVGWVSGIASLSLAPSTPVVITGAAGLAAFGAGLGAAVAAVLAGSRTLRRPVVEQWRRASRRAKARPWAVDVVVGLASVAGLVVLARRGAVGTEAGSPSVLALLAPGLVVLAAALIGSRVLPGLCRAGFGRTRRRRAGLGGFLAVRQLGRRPSTLRLALVLSVAFGLVAFAIDAWAVARTNAHDRAWTEVGAAEVLTVSPPPGQDLAAIVNRLDPSGRQATAVSTATEFRGSDQVQLLAVQPDRFARIAFWRTDFGPASLPRLTGRLTTTAAPPVMLSGEQLRVNVRAGRLPGAREPLLVAEVAQREGGLTPITLGPLHEGVNTLTADLPCLTGGCRLAGVHLDRPAGAFYPIGGSLTLTGVSTRTGAGWRTVDAHLSDAHGARGAHAWRPAGGGATAVTPTGSGLTLTTHANAADTPTWRIADTPAALPALATGPPTGPVRITGLTGQALAVHALSTGPALPGAGTHGVVVDRAYAQRALHGFNTVTSETVWLAPSAVDTFPHRLERAGVAILDTSSAAHQTAIYERQGPALAILLFLAGALLGAVLAAGGAVLHLHLTGRRRTYELAAMSALGVRRGTLFTALYAEQSLLILFGIAIGVAAGIVGAVLTVPVVPEFADLPTTPPMLYGLHAVPVLLTVAAVVAVLAVVVAASSINLMRTSRFDQLREAPA</sequence>
<dbReference type="EMBL" id="JACBZA010000001">
    <property type="protein sequence ID" value="NYH85691.1"/>
    <property type="molecule type" value="Genomic_DNA"/>
</dbReference>
<dbReference type="InterPro" id="IPR050250">
    <property type="entry name" value="Macrolide_Exporter_MacB"/>
</dbReference>
<feature type="transmembrane region" description="Helical" evidence="7">
    <location>
        <begin position="421"/>
        <end position="443"/>
    </location>
</feature>
<evidence type="ECO:0000256" key="5">
    <source>
        <dbReference type="ARBA" id="ARBA00023136"/>
    </source>
</evidence>
<evidence type="ECO:0000313" key="9">
    <source>
        <dbReference type="EMBL" id="NYH85691.1"/>
    </source>
</evidence>
<evidence type="ECO:0000313" key="12">
    <source>
        <dbReference type="Proteomes" id="UP000533017"/>
    </source>
</evidence>
<feature type="transmembrane region" description="Helical" evidence="7">
    <location>
        <begin position="334"/>
        <end position="363"/>
    </location>
</feature>
<keyword evidence="2" id="KW-1003">Cell membrane</keyword>
<organism evidence="10 11">
    <name type="scientific">Actinopolymorpha cephalotaxi</name>
    <dbReference type="NCBI Taxonomy" id="504797"/>
    <lineage>
        <taxon>Bacteria</taxon>
        <taxon>Bacillati</taxon>
        <taxon>Actinomycetota</taxon>
        <taxon>Actinomycetes</taxon>
        <taxon>Propionibacteriales</taxon>
        <taxon>Actinopolymorphaceae</taxon>
        <taxon>Actinopolymorpha</taxon>
    </lineage>
</organism>
<dbReference type="PANTHER" id="PTHR30572">
    <property type="entry name" value="MEMBRANE COMPONENT OF TRANSPORTER-RELATED"/>
    <property type="match status" value="1"/>
</dbReference>
<feature type="transmembrane region" description="Helical" evidence="7">
    <location>
        <begin position="992"/>
        <end position="1014"/>
    </location>
</feature>
<evidence type="ECO:0000256" key="1">
    <source>
        <dbReference type="ARBA" id="ARBA00004651"/>
    </source>
</evidence>
<feature type="transmembrane region" description="Helical" evidence="7">
    <location>
        <begin position="455"/>
        <end position="481"/>
    </location>
</feature>
<reference evidence="9 12" key="2">
    <citation type="submission" date="2020-07" db="EMBL/GenBank/DDBJ databases">
        <title>Sequencing the genomes of 1000 actinobacteria strains.</title>
        <authorList>
            <person name="Klenk H.-P."/>
        </authorList>
    </citation>
    <scope>NUCLEOTIDE SEQUENCE [LARGE SCALE GENOMIC DNA]</scope>
    <source>
        <strain evidence="9 12">DSM 45117</strain>
    </source>
</reference>